<organism evidence="7 8">
    <name type="scientific">Asticcacaulis biprosthecium C19</name>
    <dbReference type="NCBI Taxonomy" id="715226"/>
    <lineage>
        <taxon>Bacteria</taxon>
        <taxon>Pseudomonadati</taxon>
        <taxon>Pseudomonadota</taxon>
        <taxon>Alphaproteobacteria</taxon>
        <taxon>Caulobacterales</taxon>
        <taxon>Caulobacteraceae</taxon>
        <taxon>Asticcacaulis</taxon>
    </lineage>
</organism>
<dbReference type="GO" id="GO:0008615">
    <property type="term" value="P:pyridoxine biosynthetic process"/>
    <property type="evidence" value="ECO:0007669"/>
    <property type="project" value="UniProtKB-KW"/>
</dbReference>
<keyword evidence="6" id="KW-0143">Chaperone</keyword>
<protein>
    <recommendedName>
        <fullName evidence="2">FAD assembly factor SdhE</fullName>
    </recommendedName>
</protein>
<dbReference type="InterPro" id="IPR036714">
    <property type="entry name" value="SDH_sf"/>
</dbReference>
<proteinExistence type="inferred from homology"/>
<evidence type="ECO:0000256" key="6">
    <source>
        <dbReference type="ARBA" id="ARBA00023186"/>
    </source>
</evidence>
<dbReference type="Pfam" id="PF03937">
    <property type="entry name" value="Sdh5"/>
    <property type="match status" value="1"/>
</dbReference>
<keyword evidence="4" id="KW-0808">Transferase</keyword>
<dbReference type="PANTHER" id="PTHR30456:SF0">
    <property type="entry name" value="PYRIDOXINE 5'-PHOSPHATE SYNTHASE"/>
    <property type="match status" value="1"/>
</dbReference>
<dbReference type="AlphaFoldDB" id="F4QR84"/>
<dbReference type="GO" id="GO:0005829">
    <property type="term" value="C:cytosol"/>
    <property type="evidence" value="ECO:0007669"/>
    <property type="project" value="TreeGrafter"/>
</dbReference>
<dbReference type="HOGENOM" id="CLU_812923_0_0_5"/>
<keyword evidence="5" id="KW-0664">Pyridoxine biosynthesis</keyword>
<keyword evidence="8" id="KW-1185">Reference proteome</keyword>
<evidence type="ECO:0000256" key="5">
    <source>
        <dbReference type="ARBA" id="ARBA00023096"/>
    </source>
</evidence>
<dbReference type="STRING" id="715226.ABI_37540"/>
<accession>F4QR84</accession>
<dbReference type="Gene3D" id="1.10.150.250">
    <property type="entry name" value="Flavinator of succinate dehydrogenase"/>
    <property type="match status" value="1"/>
</dbReference>
<dbReference type="GO" id="GO:0033856">
    <property type="term" value="F:pyridoxine 5'-phosphate synthase activity"/>
    <property type="evidence" value="ECO:0007669"/>
    <property type="project" value="InterPro"/>
</dbReference>
<dbReference type="InterPro" id="IPR004569">
    <property type="entry name" value="PyrdxlP_synth_PdxJ"/>
</dbReference>
<evidence type="ECO:0000256" key="4">
    <source>
        <dbReference type="ARBA" id="ARBA00022679"/>
    </source>
</evidence>
<dbReference type="Pfam" id="PF03740">
    <property type="entry name" value="PdxJ"/>
    <property type="match status" value="1"/>
</dbReference>
<dbReference type="SUPFAM" id="SSF63892">
    <property type="entry name" value="Pyridoxine 5'-phosphate synthase"/>
    <property type="match status" value="1"/>
</dbReference>
<name>F4QR84_9CAUL</name>
<dbReference type="Proteomes" id="UP000006512">
    <property type="component" value="Unassembled WGS sequence"/>
</dbReference>
<evidence type="ECO:0000256" key="3">
    <source>
        <dbReference type="ARBA" id="ARBA00022490"/>
    </source>
</evidence>
<evidence type="ECO:0000313" key="7">
    <source>
        <dbReference type="EMBL" id="EGF90721.1"/>
    </source>
</evidence>
<dbReference type="InterPro" id="IPR036130">
    <property type="entry name" value="Pyridoxine-5'_phos_synth"/>
</dbReference>
<dbReference type="SUPFAM" id="SSF109910">
    <property type="entry name" value="YgfY-like"/>
    <property type="match status" value="1"/>
</dbReference>
<evidence type="ECO:0000313" key="8">
    <source>
        <dbReference type="Proteomes" id="UP000006512"/>
    </source>
</evidence>
<dbReference type="Gene3D" id="3.20.20.70">
    <property type="entry name" value="Aldolase class I"/>
    <property type="match status" value="1"/>
</dbReference>
<dbReference type="EMBL" id="GL883079">
    <property type="protein sequence ID" value="EGF90721.1"/>
    <property type="molecule type" value="Genomic_DNA"/>
</dbReference>
<evidence type="ECO:0000256" key="1">
    <source>
        <dbReference type="ARBA" id="ARBA00008571"/>
    </source>
</evidence>
<sequence>MQPRKLNLSIASAAMLPMVRKEPSMSLAAIAEAGLRGGADGILLHLTDERWLVREDDFEQVRRVCSEMDRSFQLRLWSAGPLITTALKFRPDVVCLTAESKIGSPQSYGLSFRGNLGQIKSACQRLKDIGARCYVSIDAGLEAVENALKSDVDGIEFDTSDLCDAIRGGNLKLVDERFTHLSSMARYASRHGLGVQAGHGLDFEAQRLLARVPQIRGINMGRYLIGGALMHGLTAMVAEAKGIMLHAGSGLDGLDARRQACLYRANYRGFREMDIIMSSFAQAVVPALVDPDLFMFEHILEMPDHDLYERIRSTNEPEQGLHIELLTNLRDHYKQSRWLCQ</sequence>
<keyword evidence="3" id="KW-0963">Cytoplasm</keyword>
<evidence type="ECO:0000256" key="2">
    <source>
        <dbReference type="ARBA" id="ARBA00019418"/>
    </source>
</evidence>
<dbReference type="InterPro" id="IPR013785">
    <property type="entry name" value="Aldolase_TIM"/>
</dbReference>
<dbReference type="InterPro" id="IPR005631">
    <property type="entry name" value="SDH"/>
</dbReference>
<dbReference type="PANTHER" id="PTHR30456">
    <property type="entry name" value="PYRIDOXINE 5'-PHOSPHATE SYNTHASE"/>
    <property type="match status" value="1"/>
</dbReference>
<reference evidence="8" key="1">
    <citation type="submission" date="2011-03" db="EMBL/GenBank/DDBJ databases">
        <title>Draft genome sequence of Brevundimonas diminuta.</title>
        <authorList>
            <person name="Brown P.J.B."/>
            <person name="Buechlein A."/>
            <person name="Hemmerich C."/>
            <person name="Brun Y.V."/>
        </authorList>
    </citation>
    <scope>NUCLEOTIDE SEQUENCE [LARGE SCALE GENOMIC DNA]</scope>
    <source>
        <strain evidence="8">C19</strain>
    </source>
</reference>
<gene>
    <name evidence="7" type="ORF">ABI_37540</name>
</gene>
<comment type="similarity">
    <text evidence="1">Belongs to the SdhE FAD assembly factor family.</text>
</comment>
<dbReference type="eggNOG" id="COG0854">
    <property type="taxonomic scope" value="Bacteria"/>
</dbReference>